<organism evidence="2 3">
    <name type="scientific">Litorimonas taeanensis</name>
    <dbReference type="NCBI Taxonomy" id="568099"/>
    <lineage>
        <taxon>Bacteria</taxon>
        <taxon>Pseudomonadati</taxon>
        <taxon>Pseudomonadota</taxon>
        <taxon>Alphaproteobacteria</taxon>
        <taxon>Maricaulales</taxon>
        <taxon>Robiginitomaculaceae</taxon>
    </lineage>
</organism>
<dbReference type="PANTHER" id="PTHR35446:SF2">
    <property type="entry name" value="CARBOXYMUCONOLACTONE DECARBOXYLASE-LIKE DOMAIN-CONTAINING PROTEIN"/>
    <property type="match status" value="1"/>
</dbReference>
<dbReference type="SUPFAM" id="SSF69118">
    <property type="entry name" value="AhpD-like"/>
    <property type="match status" value="1"/>
</dbReference>
<dbReference type="OrthoDB" id="9801997at2"/>
<dbReference type="Pfam" id="PF02627">
    <property type="entry name" value="CMD"/>
    <property type="match status" value="1"/>
</dbReference>
<dbReference type="InterPro" id="IPR029032">
    <property type="entry name" value="AhpD-like"/>
</dbReference>
<feature type="domain" description="Carboxymuconolactone decarboxylase-like" evidence="1">
    <location>
        <begin position="41"/>
        <end position="124"/>
    </location>
</feature>
<evidence type="ECO:0000313" key="3">
    <source>
        <dbReference type="Proteomes" id="UP000282211"/>
    </source>
</evidence>
<dbReference type="EMBL" id="RBII01000001">
    <property type="protein sequence ID" value="RKQ71942.1"/>
    <property type="molecule type" value="Genomic_DNA"/>
</dbReference>
<dbReference type="InParanoid" id="A0A420WM03"/>
<dbReference type="RefSeq" id="WP_121099717.1">
    <property type="nucleotide sequence ID" value="NZ_RBII01000001.1"/>
</dbReference>
<evidence type="ECO:0000313" key="2">
    <source>
        <dbReference type="EMBL" id="RKQ71942.1"/>
    </source>
</evidence>
<name>A0A420WM03_9PROT</name>
<keyword evidence="2" id="KW-0575">Peroxidase</keyword>
<gene>
    <name evidence="2" type="ORF">DES40_1277</name>
</gene>
<proteinExistence type="predicted"/>
<evidence type="ECO:0000259" key="1">
    <source>
        <dbReference type="Pfam" id="PF02627"/>
    </source>
</evidence>
<keyword evidence="2" id="KW-0560">Oxidoreductase</keyword>
<dbReference type="PANTHER" id="PTHR35446">
    <property type="entry name" value="SI:CH211-175M2.5"/>
    <property type="match status" value="1"/>
</dbReference>
<comment type="caution">
    <text evidence="2">The sequence shown here is derived from an EMBL/GenBank/DDBJ whole genome shotgun (WGS) entry which is preliminary data.</text>
</comment>
<dbReference type="InterPro" id="IPR003779">
    <property type="entry name" value="CMD-like"/>
</dbReference>
<sequence length="190" mass="20801">MSRLPPVPPTEISEDAKPLFDFAENMMGFTPNDAQDMARNPEILSGVAAMCGAIYSPNGKVSPGLKRLIGFITSSASGCKYCQAHTAHGAHEQGVEDEKILKAWEYETSPLFTEAERSALRVAQGGAMSPSEVTDEQFADMRNYFSDDQIVEIVAVISMFGFLNRWNAIMDTTLEETPLNFVNKAGVVTR</sequence>
<reference evidence="2 3" key="1">
    <citation type="submission" date="2018-10" db="EMBL/GenBank/DDBJ databases">
        <title>Genomic Encyclopedia of Type Strains, Phase IV (KMG-IV): sequencing the most valuable type-strain genomes for metagenomic binning, comparative biology and taxonomic classification.</title>
        <authorList>
            <person name="Goeker M."/>
        </authorList>
    </citation>
    <scope>NUCLEOTIDE SEQUENCE [LARGE SCALE GENOMIC DNA]</scope>
    <source>
        <strain evidence="2 3">DSM 22008</strain>
    </source>
</reference>
<accession>A0A420WM03</accession>
<dbReference type="FunCoup" id="A0A420WM03">
    <property type="interactions" value="32"/>
</dbReference>
<protein>
    <submittedName>
        <fullName evidence="2">Putative peroxidase-related enzyme</fullName>
    </submittedName>
</protein>
<keyword evidence="3" id="KW-1185">Reference proteome</keyword>
<dbReference type="Gene3D" id="1.20.1290.10">
    <property type="entry name" value="AhpD-like"/>
    <property type="match status" value="1"/>
</dbReference>
<dbReference type="Proteomes" id="UP000282211">
    <property type="component" value="Unassembled WGS sequence"/>
</dbReference>
<dbReference type="AlphaFoldDB" id="A0A420WM03"/>
<dbReference type="GO" id="GO:0051920">
    <property type="term" value="F:peroxiredoxin activity"/>
    <property type="evidence" value="ECO:0007669"/>
    <property type="project" value="InterPro"/>
</dbReference>